<evidence type="ECO:0000313" key="2">
    <source>
        <dbReference type="EMBL" id="QTX11970.1"/>
    </source>
</evidence>
<dbReference type="GO" id="GO:0008168">
    <property type="term" value="F:methyltransferase activity"/>
    <property type="evidence" value="ECO:0007669"/>
    <property type="project" value="UniProtKB-KW"/>
</dbReference>
<protein>
    <submittedName>
        <fullName evidence="2">Methyltransferase domain-containing protein</fullName>
    </submittedName>
</protein>
<dbReference type="GO" id="GO:0032259">
    <property type="term" value="P:methylation"/>
    <property type="evidence" value="ECO:0007669"/>
    <property type="project" value="UniProtKB-KW"/>
</dbReference>
<sequence>MNTPTLTNQPPYLMQEWDNYARLFASVTTSMQLEVYREACLHLSGDVIDCGCGSAKIAPLLLDEERVVSYTGVDYAEEMVSMARWILNNLQCPAFTIRHGKIEDVDNRQFTSGVSIQSYYSWSDPVAVLTHVFTILAPGAVFVLATPNRKLELAELARDAWKELLAHPDFEAYKAYNLKLATNPQAHFISMGDLVSQVQQLGFRVEECHQRHFRGGLNFLVLRKNG</sequence>
<accession>A0A8B0SN52</accession>
<dbReference type="InterPro" id="IPR029063">
    <property type="entry name" value="SAM-dependent_MTases_sf"/>
</dbReference>
<evidence type="ECO:0000313" key="3">
    <source>
        <dbReference type="Proteomes" id="UP000664466"/>
    </source>
</evidence>
<keyword evidence="2" id="KW-0489">Methyltransferase</keyword>
<dbReference type="Pfam" id="PF13489">
    <property type="entry name" value="Methyltransf_23"/>
    <property type="match status" value="1"/>
</dbReference>
<dbReference type="SUPFAM" id="SSF53335">
    <property type="entry name" value="S-adenosyl-L-methionine-dependent methyltransferases"/>
    <property type="match status" value="1"/>
</dbReference>
<gene>
    <name evidence="2" type="ORF">J1836_006460</name>
    <name evidence="1" type="ORF">J1836_06365</name>
</gene>
<dbReference type="CDD" id="cd02440">
    <property type="entry name" value="AdoMet_MTases"/>
    <property type="match status" value="1"/>
</dbReference>
<reference evidence="2" key="2">
    <citation type="submission" date="2021-04" db="EMBL/GenBank/DDBJ databases">
        <title>Complete Genome and methylome analysis of Thiothrix fructosivorans ATCC 49748.</title>
        <authorList>
            <person name="Fomenkov A."/>
            <person name="Sun L."/>
            <person name="Vincze T."/>
            <person name="Grabovich M.Y."/>
            <person name="Roberts R.J."/>
        </authorList>
    </citation>
    <scope>NUCLEOTIDE SEQUENCE</scope>
    <source>
        <strain evidence="2">ATCC 49748</strain>
    </source>
</reference>
<reference evidence="1 3" key="1">
    <citation type="submission" date="2021-03" db="EMBL/GenBank/DDBJ databases">
        <title>Draft genome and methylome analysis of Thiotrix fructosivoruns ATCC 49748.</title>
        <authorList>
            <person name="Fomenkov A."/>
            <person name="Grabovich M.Y."/>
            <person name="Roberts R.J."/>
        </authorList>
    </citation>
    <scope>NUCLEOTIDE SEQUENCE [LARGE SCALE GENOMIC DNA]</scope>
    <source>
        <strain evidence="1 3">ATCC 49748</strain>
    </source>
</reference>
<dbReference type="EMBL" id="JAFMPM010000006">
    <property type="protein sequence ID" value="MBO0612555.1"/>
    <property type="molecule type" value="Genomic_DNA"/>
</dbReference>
<dbReference type="EMBL" id="CP072748">
    <property type="protein sequence ID" value="QTX11970.1"/>
    <property type="molecule type" value="Genomic_DNA"/>
</dbReference>
<dbReference type="Gene3D" id="3.40.50.150">
    <property type="entry name" value="Vaccinia Virus protein VP39"/>
    <property type="match status" value="1"/>
</dbReference>
<evidence type="ECO:0000313" key="1">
    <source>
        <dbReference type="EMBL" id="MBO0612555.1"/>
    </source>
</evidence>
<organism evidence="2">
    <name type="scientific">Thiothrix fructosivorans</name>
    <dbReference type="NCBI Taxonomy" id="111770"/>
    <lineage>
        <taxon>Bacteria</taxon>
        <taxon>Pseudomonadati</taxon>
        <taxon>Pseudomonadota</taxon>
        <taxon>Gammaproteobacteria</taxon>
        <taxon>Thiotrichales</taxon>
        <taxon>Thiotrichaceae</taxon>
        <taxon>Thiothrix</taxon>
    </lineage>
</organism>
<keyword evidence="3" id="KW-1185">Reference proteome</keyword>
<keyword evidence="2" id="KW-0808">Transferase</keyword>
<proteinExistence type="predicted"/>
<dbReference type="AlphaFoldDB" id="A0A8B0SN52"/>
<dbReference type="Proteomes" id="UP000664466">
    <property type="component" value="Unassembled WGS sequence"/>
</dbReference>
<name>A0A8B0SN52_9GAMM</name>